<organism evidence="2">
    <name type="scientific">Faucicola osloensis</name>
    <name type="common">Moraxella osloensis</name>
    <dbReference type="NCBI Taxonomy" id="34062"/>
    <lineage>
        <taxon>Bacteria</taxon>
        <taxon>Pseudomonadati</taxon>
        <taxon>Pseudomonadota</taxon>
        <taxon>Gammaproteobacteria</taxon>
        <taxon>Moraxellales</taxon>
        <taxon>Moraxellaceae</taxon>
        <taxon>Faucicola</taxon>
    </lineage>
</organism>
<evidence type="ECO:0000256" key="1">
    <source>
        <dbReference type="SAM" id="MobiDB-lite"/>
    </source>
</evidence>
<proteinExistence type="predicted"/>
<accession>A0A6P1KL87</accession>
<name>A0A6P1KL87_FAUOS</name>
<reference evidence="2" key="1">
    <citation type="journal article" date="2020" name="Microbiol. Resour. Announc.">
        <title>Complete Genome Sequence of Moraxella osloensis Strain YV1, Isolated from an Australian Wastewater Treatment Plant.</title>
        <authorList>
            <person name="Batinovic S."/>
            <person name="Rice D.T.F."/>
            <person name="Seviour R.J."/>
            <person name="Petrovski S."/>
        </authorList>
    </citation>
    <scope>NUCLEOTIDE SEQUENCE</scope>
    <source>
        <strain evidence="2">YV1</strain>
    </source>
</reference>
<sequence>MIELSNNYVALNLAKFIYEEEAKLTPNKHQQESDIKEYIFELYEECVAVVEENDSADYEYEDFDFDEDESLADDDDDDDMLR</sequence>
<gene>
    <name evidence="2" type="ORF">GSF12_04255</name>
</gene>
<feature type="region of interest" description="Disordered" evidence="1">
    <location>
        <begin position="58"/>
        <end position="82"/>
    </location>
</feature>
<protein>
    <submittedName>
        <fullName evidence="2">Uncharacterized protein</fullName>
    </submittedName>
</protein>
<evidence type="ECO:0000313" key="2">
    <source>
        <dbReference type="EMBL" id="QHG09165.1"/>
    </source>
</evidence>
<dbReference type="EMBL" id="CP047226">
    <property type="protein sequence ID" value="QHG09165.1"/>
    <property type="molecule type" value="Genomic_DNA"/>
</dbReference>
<dbReference type="AlphaFoldDB" id="A0A6P1KL87"/>